<dbReference type="InterPro" id="IPR010824">
    <property type="entry name" value="DUF1425"/>
</dbReference>
<dbReference type="EMBL" id="JWYV01000003">
    <property type="protein sequence ID" value="KKD00671.1"/>
    <property type="molecule type" value="Genomic_DNA"/>
</dbReference>
<feature type="signal peptide" evidence="1">
    <location>
        <begin position="1"/>
        <end position="17"/>
    </location>
</feature>
<dbReference type="InterPro" id="IPR038483">
    <property type="entry name" value="YcfL-like_sf"/>
</dbReference>
<dbReference type="STRING" id="265726.KY46_06060"/>
<proteinExistence type="predicted"/>
<dbReference type="Pfam" id="PF07233">
    <property type="entry name" value="DUF1425"/>
    <property type="match status" value="1"/>
</dbReference>
<comment type="caution">
    <text evidence="2">The sequence shown here is derived from an EMBL/GenBank/DDBJ whole genome shotgun (WGS) entry which is preliminary data.</text>
</comment>
<dbReference type="Gene3D" id="2.60.40.3230">
    <property type="match status" value="1"/>
</dbReference>
<keyword evidence="1" id="KW-0732">Signal</keyword>
<dbReference type="AlphaFoldDB" id="A0A0F5VET0"/>
<dbReference type="RefSeq" id="WP_046219738.1">
    <property type="nucleotide sequence ID" value="NZ_JWYV01000003.1"/>
</dbReference>
<dbReference type="PROSITE" id="PS51257">
    <property type="entry name" value="PROKAR_LIPOPROTEIN"/>
    <property type="match status" value="1"/>
</dbReference>
<keyword evidence="2" id="KW-0449">Lipoprotein</keyword>
<sequence>MKYFAVILFTVMLAACADNTTSGISIDSSNQYVVIANPYLANQIGIEKAIVSRQNGLLQAGVPVNSKSDTDIKLQYRFYWYDAKGLEVSGSESPWRQFVLHGKDTMTIKAMAKSADVTNYRIYIREATSTW</sequence>
<keyword evidence="3" id="KW-1185">Reference proteome</keyword>
<dbReference type="CDD" id="cd09030">
    <property type="entry name" value="DUF1425"/>
    <property type="match status" value="1"/>
</dbReference>
<evidence type="ECO:0000256" key="1">
    <source>
        <dbReference type="SAM" id="SignalP"/>
    </source>
</evidence>
<protein>
    <submittedName>
        <fullName evidence="2">YcfL protein: an outer membrane lipoprotein that is part of a salvage cluster</fullName>
    </submittedName>
</protein>
<dbReference type="OrthoDB" id="5616034at2"/>
<evidence type="ECO:0000313" key="2">
    <source>
        <dbReference type="EMBL" id="KKD00671.1"/>
    </source>
</evidence>
<gene>
    <name evidence="2" type="ORF">KY46_06060</name>
</gene>
<feature type="chain" id="PRO_5002496755" evidence="1">
    <location>
        <begin position="18"/>
        <end position="131"/>
    </location>
</feature>
<accession>A0A0F5VET0</accession>
<evidence type="ECO:0000313" key="3">
    <source>
        <dbReference type="Proteomes" id="UP000033633"/>
    </source>
</evidence>
<reference evidence="2 3" key="1">
    <citation type="submission" date="2014-12" db="EMBL/GenBank/DDBJ databases">
        <title>Mercury Reductase activity and rhizosphere competence traits in the genome of root associated Photobacterium halotolerans MELD1.</title>
        <authorList>
            <person name="Mathew D.C."/>
            <person name="Huang C.-C."/>
        </authorList>
    </citation>
    <scope>NUCLEOTIDE SEQUENCE [LARGE SCALE GENOMIC DNA]</scope>
    <source>
        <strain evidence="2 3">MELD1</strain>
    </source>
</reference>
<name>A0A0F5VET0_9GAMM</name>
<dbReference type="PATRIC" id="fig|265726.11.peg.3114"/>
<organism evidence="2 3">
    <name type="scientific">Photobacterium halotolerans</name>
    <dbReference type="NCBI Taxonomy" id="265726"/>
    <lineage>
        <taxon>Bacteria</taxon>
        <taxon>Pseudomonadati</taxon>
        <taxon>Pseudomonadota</taxon>
        <taxon>Gammaproteobacteria</taxon>
        <taxon>Vibrionales</taxon>
        <taxon>Vibrionaceae</taxon>
        <taxon>Photobacterium</taxon>
    </lineage>
</organism>
<dbReference type="Proteomes" id="UP000033633">
    <property type="component" value="Unassembled WGS sequence"/>
</dbReference>